<sequence>MVEAVAIQNVAWELHRRELGGCRVPCPAPCINVTCHSRQILKQVILAAHRQYQPLLPAPLTSAKDSLYCDGKLFLKREARSYTCLALRDGPVALKAFDASPSLPSLYSLPAWPKWEDQEMWAGSLPEFVIPPLALNAHKSTLIVLQQDGWLSLYDGHSGQMRQRVFLSSSVKYREMVCDAESSSVVLKSTRFMIRRSRTLLSMMIFHFPPLTFKAHFNVSQSIFGSTIVDAVISHDLLIVMHSDDSLRAFSLNYILDKFTLRHFKIGDVDESDLDSRYGQLPVGFPYNVDITHLPPCLFHVKSMQHHLQIGSFPWKYIVRASHSQCEMFNLKDGSAVRRGGIEFSDDIEQDEILFHPDESPRLIHVSSNAFRVFYIHGANQDRLNASSMEEVFQLSPFHRQGISEGMKLMTQFGRKIRQPVNYSSYFDLKQEITFDYEDELDIFAVMAASEVNTDDDGSLEMNLDKIYLLDSKSYKVHRTVDLDVVVRMTSSSSMSVIMDRDLLIVRVRNPSLSSTFIYRLREPV</sequence>
<dbReference type="OrthoDB" id="9971789at2759"/>
<reference evidence="1 2" key="1">
    <citation type="journal article" date="2018" name="Nat. Ecol. Evol.">
        <title>Genomic signatures of mitonuclear coevolution across populations of Tigriopus californicus.</title>
        <authorList>
            <person name="Barreto F.S."/>
            <person name="Watson E.T."/>
            <person name="Lima T.G."/>
            <person name="Willett C.S."/>
            <person name="Edmands S."/>
            <person name="Li W."/>
            <person name="Burton R.S."/>
        </authorList>
    </citation>
    <scope>NUCLEOTIDE SEQUENCE [LARGE SCALE GENOMIC DNA]</scope>
    <source>
        <strain evidence="1 2">San Diego</strain>
    </source>
</reference>
<dbReference type="EMBL" id="VCGU01000009">
    <property type="protein sequence ID" value="TRY71173.1"/>
    <property type="molecule type" value="Genomic_DNA"/>
</dbReference>
<proteinExistence type="predicted"/>
<dbReference type="GO" id="GO:0080008">
    <property type="term" value="C:Cul4-RING E3 ubiquitin ligase complex"/>
    <property type="evidence" value="ECO:0007669"/>
    <property type="project" value="TreeGrafter"/>
</dbReference>
<dbReference type="GO" id="GO:0016567">
    <property type="term" value="P:protein ubiquitination"/>
    <property type="evidence" value="ECO:0007669"/>
    <property type="project" value="InterPro"/>
</dbReference>
<name>A0A553P0G2_TIGCA</name>
<gene>
    <name evidence="1" type="ORF">TCAL_02378</name>
</gene>
<dbReference type="AlphaFoldDB" id="A0A553P0G2"/>
<comment type="caution">
    <text evidence="1">The sequence shown here is derived from an EMBL/GenBank/DDBJ whole genome shotgun (WGS) entry which is preliminary data.</text>
</comment>
<organism evidence="1 2">
    <name type="scientific">Tigriopus californicus</name>
    <name type="common">Marine copepod</name>
    <dbReference type="NCBI Taxonomy" id="6832"/>
    <lineage>
        <taxon>Eukaryota</taxon>
        <taxon>Metazoa</taxon>
        <taxon>Ecdysozoa</taxon>
        <taxon>Arthropoda</taxon>
        <taxon>Crustacea</taxon>
        <taxon>Multicrustacea</taxon>
        <taxon>Hexanauplia</taxon>
        <taxon>Copepoda</taxon>
        <taxon>Harpacticoida</taxon>
        <taxon>Harpacticidae</taxon>
        <taxon>Tigriopus</taxon>
    </lineage>
</organism>
<dbReference type="Pfam" id="PF15802">
    <property type="entry name" value="DCAF17"/>
    <property type="match status" value="1"/>
</dbReference>
<dbReference type="PANTHER" id="PTHR14815:SF2">
    <property type="entry name" value="DDB1- AND CUL4-ASSOCIATED FACTOR 17"/>
    <property type="match status" value="1"/>
</dbReference>
<keyword evidence="2" id="KW-1185">Reference proteome</keyword>
<dbReference type="Proteomes" id="UP000318571">
    <property type="component" value="Chromosome 9"/>
</dbReference>
<dbReference type="InterPro" id="IPR031620">
    <property type="entry name" value="DCAF17"/>
</dbReference>
<dbReference type="OMA" id="MAYCLEP"/>
<evidence type="ECO:0000313" key="2">
    <source>
        <dbReference type="Proteomes" id="UP000318571"/>
    </source>
</evidence>
<evidence type="ECO:0000313" key="1">
    <source>
        <dbReference type="EMBL" id="TRY71173.1"/>
    </source>
</evidence>
<dbReference type="PANTHER" id="PTHR14815">
    <property type="entry name" value="DDB1- AND CUL4-ASSOCIATED FACTOR 17"/>
    <property type="match status" value="1"/>
</dbReference>
<accession>A0A553P0G2</accession>
<dbReference type="STRING" id="6832.A0A553P0G2"/>
<protein>
    <submittedName>
        <fullName evidence="1">Uncharacterized protein</fullName>
    </submittedName>
</protein>